<sequence length="329" mass="34226">MSDLERRYLRLLLAYPAEYRRLRGAEIVGTYLDLAGPDRRWPSPADAADLVRGGLRQRLRAAGAADLVPGVRLAAVLAFLTATALAAAWSVLELRPPAPESGLPPLGPFNTIGMVAWAAWLAAGAAHALAPRRYARPILWAAVLATALVVPVSALAGLARPPLLVLAPQLALGVVALGMPARLPLAARAALLPGSALAAGLAASRIRDGYFFESYRGIEVGPLAGTVLLVVALVLALDRARGRDFRGGWALLVLATPIGLLFVRELAERAVGRNPDWAGVSGTAVAVAVAGPALLMCALAVRARTAPAQPRSACPTCGSSRGPTRSWGR</sequence>
<keyword evidence="1" id="KW-0812">Transmembrane</keyword>
<feature type="transmembrane region" description="Helical" evidence="1">
    <location>
        <begin position="73"/>
        <end position="92"/>
    </location>
</feature>
<protein>
    <submittedName>
        <fullName evidence="2">Uncharacterized protein</fullName>
    </submittedName>
</protein>
<dbReference type="Proteomes" id="UP000199696">
    <property type="component" value="Unassembled WGS sequence"/>
</dbReference>
<keyword evidence="3" id="KW-1185">Reference proteome</keyword>
<evidence type="ECO:0000313" key="3">
    <source>
        <dbReference type="Proteomes" id="UP000199696"/>
    </source>
</evidence>
<dbReference type="EMBL" id="FMHY01000002">
    <property type="protein sequence ID" value="SCL62468.1"/>
    <property type="molecule type" value="Genomic_DNA"/>
</dbReference>
<accession>A0A1C6V824</accession>
<dbReference type="RefSeq" id="WP_091122700.1">
    <property type="nucleotide sequence ID" value="NZ_FMHY01000002.1"/>
</dbReference>
<feature type="transmembrane region" description="Helical" evidence="1">
    <location>
        <begin position="279"/>
        <end position="301"/>
    </location>
</feature>
<feature type="transmembrane region" description="Helical" evidence="1">
    <location>
        <begin position="137"/>
        <end position="156"/>
    </location>
</feature>
<keyword evidence="1" id="KW-1133">Transmembrane helix</keyword>
<name>A0A1C6V824_9ACTN</name>
<organism evidence="2 3">
    <name type="scientific">Micromonospora eburnea</name>
    <dbReference type="NCBI Taxonomy" id="227316"/>
    <lineage>
        <taxon>Bacteria</taxon>
        <taxon>Bacillati</taxon>
        <taxon>Actinomycetota</taxon>
        <taxon>Actinomycetes</taxon>
        <taxon>Micromonosporales</taxon>
        <taxon>Micromonosporaceae</taxon>
        <taxon>Micromonospora</taxon>
    </lineage>
</organism>
<gene>
    <name evidence="2" type="ORF">GA0070604_4750</name>
</gene>
<proteinExistence type="predicted"/>
<evidence type="ECO:0000313" key="2">
    <source>
        <dbReference type="EMBL" id="SCL62468.1"/>
    </source>
</evidence>
<dbReference type="AlphaFoldDB" id="A0A1C6V824"/>
<dbReference type="OrthoDB" id="3406023at2"/>
<dbReference type="STRING" id="227316.GA0070604_4750"/>
<evidence type="ECO:0000256" key="1">
    <source>
        <dbReference type="SAM" id="Phobius"/>
    </source>
</evidence>
<keyword evidence="1" id="KW-0472">Membrane</keyword>
<feature type="transmembrane region" description="Helical" evidence="1">
    <location>
        <begin position="249"/>
        <end position="267"/>
    </location>
</feature>
<feature type="transmembrane region" description="Helical" evidence="1">
    <location>
        <begin position="218"/>
        <end position="237"/>
    </location>
</feature>
<feature type="transmembrane region" description="Helical" evidence="1">
    <location>
        <begin position="112"/>
        <end position="130"/>
    </location>
</feature>
<reference evidence="3" key="1">
    <citation type="submission" date="2016-06" db="EMBL/GenBank/DDBJ databases">
        <authorList>
            <person name="Varghese N."/>
            <person name="Submissions Spin"/>
        </authorList>
    </citation>
    <scope>NUCLEOTIDE SEQUENCE [LARGE SCALE GENOMIC DNA]</scope>
    <source>
        <strain evidence="3">DSM 44814</strain>
    </source>
</reference>